<dbReference type="OrthoDB" id="342570at2"/>
<evidence type="ECO:0000256" key="1">
    <source>
        <dbReference type="SAM" id="MobiDB-lite"/>
    </source>
</evidence>
<dbReference type="AlphaFoldDB" id="A0A4R9GHR7"/>
<organism evidence="3 4">
    <name type="scientific">Leptospira fletcheri</name>
    <dbReference type="NCBI Taxonomy" id="2484981"/>
    <lineage>
        <taxon>Bacteria</taxon>
        <taxon>Pseudomonadati</taxon>
        <taxon>Spirochaetota</taxon>
        <taxon>Spirochaetia</taxon>
        <taxon>Leptospirales</taxon>
        <taxon>Leptospiraceae</taxon>
        <taxon>Leptospira</taxon>
    </lineage>
</organism>
<comment type="caution">
    <text evidence="3">The sequence shown here is derived from an EMBL/GenBank/DDBJ whole genome shotgun (WGS) entry which is preliminary data.</text>
</comment>
<dbReference type="Proteomes" id="UP000298458">
    <property type="component" value="Unassembled WGS sequence"/>
</dbReference>
<dbReference type="EMBL" id="RQET01000004">
    <property type="protein sequence ID" value="TGK11911.1"/>
    <property type="molecule type" value="Genomic_DNA"/>
</dbReference>
<evidence type="ECO:0000313" key="3">
    <source>
        <dbReference type="EMBL" id="TGK11911.1"/>
    </source>
</evidence>
<feature type="region of interest" description="Disordered" evidence="1">
    <location>
        <begin position="145"/>
        <end position="177"/>
    </location>
</feature>
<keyword evidence="2" id="KW-0472">Membrane</keyword>
<evidence type="ECO:0000313" key="4">
    <source>
        <dbReference type="Proteomes" id="UP000298458"/>
    </source>
</evidence>
<protein>
    <submittedName>
        <fullName evidence="3">Uncharacterized protein</fullName>
    </submittedName>
</protein>
<feature type="transmembrane region" description="Helical" evidence="2">
    <location>
        <begin position="311"/>
        <end position="333"/>
    </location>
</feature>
<reference evidence="3" key="1">
    <citation type="journal article" date="2019" name="PLoS Negl. Trop. Dis.">
        <title>Revisiting the worldwide diversity of Leptospira species in the environment.</title>
        <authorList>
            <person name="Vincent A.T."/>
            <person name="Schiettekatte O."/>
            <person name="Bourhy P."/>
            <person name="Veyrier F.J."/>
            <person name="Picardeau M."/>
        </authorList>
    </citation>
    <scope>NUCLEOTIDE SEQUENCE [LARGE SCALE GENOMIC DNA]</scope>
    <source>
        <strain evidence="3">SSW15</strain>
    </source>
</reference>
<keyword evidence="2" id="KW-1133">Transmembrane helix</keyword>
<proteinExistence type="predicted"/>
<gene>
    <name evidence="3" type="ORF">EHO60_06390</name>
</gene>
<accession>A0A4R9GHR7</accession>
<sequence>MASNQVYSFLFQSRDSASSLYVLFGGIVDPVTSHIEQLDVVAVGNGELINIQLSGATFKDVSNICQKIKYEGRQLKNLTNKLSELFQNSGQSDDFMEQLLHYINKKEDEKIRYLITQVENQALGNVKPDIQVWYSLMDREKADEISVSREPLENIGSAGEEGPPSMEESSATPSPAALTIDSSIPQNAVRVQFKFILSPVSGIPVNQLKPGDQILVQLLAGDPTTLGVIDTMKLKTEDGSIRPVPATIVATENKGTESETVIRIGADIFGKVYEEENTIKVRPYTGEKGPSKGSAISQHSASSTEAGESSLLLTVLIALGIVGIGMVAVFVFLF</sequence>
<evidence type="ECO:0000256" key="2">
    <source>
        <dbReference type="SAM" id="Phobius"/>
    </source>
</evidence>
<keyword evidence="2" id="KW-0812">Transmembrane</keyword>
<feature type="compositionally biased region" description="Low complexity" evidence="1">
    <location>
        <begin position="156"/>
        <end position="171"/>
    </location>
</feature>
<dbReference type="RefSeq" id="WP_135767314.1">
    <property type="nucleotide sequence ID" value="NZ_RQET01000004.1"/>
</dbReference>
<keyword evidence="4" id="KW-1185">Reference proteome</keyword>
<name>A0A4R9GHR7_9LEPT</name>